<comment type="caution">
    <text evidence="2">The sequence shown here is derived from an EMBL/GenBank/DDBJ whole genome shotgun (WGS) entry which is preliminary data.</text>
</comment>
<dbReference type="PANTHER" id="PTHR36173:SF2">
    <property type="entry name" value="RIBONUCLEASE VAPC16"/>
    <property type="match status" value="1"/>
</dbReference>
<name>A0A495VA59_9GAMM</name>
<proteinExistence type="predicted"/>
<evidence type="ECO:0000259" key="1">
    <source>
        <dbReference type="Pfam" id="PF01850"/>
    </source>
</evidence>
<dbReference type="OrthoDB" id="9798990at2"/>
<dbReference type="SUPFAM" id="SSF88723">
    <property type="entry name" value="PIN domain-like"/>
    <property type="match status" value="1"/>
</dbReference>
<dbReference type="InterPro" id="IPR041705">
    <property type="entry name" value="PIN_Sll0205"/>
</dbReference>
<dbReference type="InterPro" id="IPR029060">
    <property type="entry name" value="PIN-like_dom_sf"/>
</dbReference>
<reference evidence="2 3" key="1">
    <citation type="submission" date="2018-10" db="EMBL/GenBank/DDBJ databases">
        <title>Genomic Encyclopedia of Archaeal and Bacterial Type Strains, Phase II (KMG-II): from individual species to whole genera.</title>
        <authorList>
            <person name="Goeker M."/>
        </authorList>
    </citation>
    <scope>NUCLEOTIDE SEQUENCE [LARGE SCALE GENOMIC DNA]</scope>
    <source>
        <strain evidence="2 3">DSM 235</strain>
    </source>
</reference>
<sequence length="128" mass="14606">MRLLLDTHTLLWWVDDDPRLSPEARRLIGDEENACHVSLVSAWEMAIKSAIGKLRLAVPVQRYFQEHLPANDFQLLPIDLGHVTLVETLPLRHRDPFDRLLMAQAQHGGLTLVSIDSAFDAYGVTRIW</sequence>
<accession>A0A495VA59</accession>
<gene>
    <name evidence="2" type="ORF">BDD21_3675</name>
</gene>
<organism evidence="2 3">
    <name type="scientific">Thiocapsa rosea</name>
    <dbReference type="NCBI Taxonomy" id="69360"/>
    <lineage>
        <taxon>Bacteria</taxon>
        <taxon>Pseudomonadati</taxon>
        <taxon>Pseudomonadota</taxon>
        <taxon>Gammaproteobacteria</taxon>
        <taxon>Chromatiales</taxon>
        <taxon>Chromatiaceae</taxon>
        <taxon>Thiocapsa</taxon>
    </lineage>
</organism>
<dbReference type="InterPro" id="IPR002716">
    <property type="entry name" value="PIN_dom"/>
</dbReference>
<feature type="domain" description="PIN" evidence="1">
    <location>
        <begin position="4"/>
        <end position="122"/>
    </location>
</feature>
<dbReference type="AlphaFoldDB" id="A0A495VA59"/>
<dbReference type="InterPro" id="IPR052919">
    <property type="entry name" value="TA_system_RNase"/>
</dbReference>
<keyword evidence="3" id="KW-1185">Reference proteome</keyword>
<dbReference type="Gene3D" id="3.40.50.1010">
    <property type="entry name" value="5'-nuclease"/>
    <property type="match status" value="1"/>
</dbReference>
<evidence type="ECO:0000313" key="2">
    <source>
        <dbReference type="EMBL" id="RKT46174.1"/>
    </source>
</evidence>
<dbReference type="Pfam" id="PF01850">
    <property type="entry name" value="PIN"/>
    <property type="match status" value="1"/>
</dbReference>
<dbReference type="EMBL" id="RBXL01000001">
    <property type="protein sequence ID" value="RKT46174.1"/>
    <property type="molecule type" value="Genomic_DNA"/>
</dbReference>
<dbReference type="CDD" id="cd09872">
    <property type="entry name" value="PIN_Sll0205-like"/>
    <property type="match status" value="1"/>
</dbReference>
<protein>
    <submittedName>
        <fullName evidence="2">PIN domain nuclease of toxin-antitoxin system</fullName>
    </submittedName>
</protein>
<dbReference type="RefSeq" id="WP_120798334.1">
    <property type="nucleotide sequence ID" value="NZ_RBXL01000001.1"/>
</dbReference>
<evidence type="ECO:0000313" key="3">
    <source>
        <dbReference type="Proteomes" id="UP000274556"/>
    </source>
</evidence>
<dbReference type="Proteomes" id="UP000274556">
    <property type="component" value="Unassembled WGS sequence"/>
</dbReference>
<dbReference type="PANTHER" id="PTHR36173">
    <property type="entry name" value="RIBONUCLEASE VAPC16-RELATED"/>
    <property type="match status" value="1"/>
</dbReference>